<evidence type="ECO:0000256" key="2">
    <source>
        <dbReference type="ARBA" id="ARBA00006592"/>
    </source>
</evidence>
<proteinExistence type="inferred from homology"/>
<keyword evidence="9 11" id="KW-0927">Auxin signaling pathway</keyword>
<keyword evidence="15" id="KW-1185">Reference proteome</keyword>
<feature type="compositionally biased region" description="Low complexity" evidence="12">
    <location>
        <begin position="10"/>
        <end position="23"/>
    </location>
</feature>
<dbReference type="Gene3D" id="2.30.30.30">
    <property type="match status" value="1"/>
</dbReference>
<gene>
    <name evidence="14" type="ORF">L484_011267</name>
</gene>
<dbReference type="InterPro" id="IPR033389">
    <property type="entry name" value="AUX/IAA_dom"/>
</dbReference>
<keyword evidence="8 11" id="KW-0539">Nucleus</keyword>
<evidence type="ECO:0000256" key="7">
    <source>
        <dbReference type="ARBA" id="ARBA00023163"/>
    </source>
</evidence>
<feature type="compositionally biased region" description="Polar residues" evidence="12">
    <location>
        <begin position="98"/>
        <end position="109"/>
    </location>
</feature>
<evidence type="ECO:0000313" key="15">
    <source>
        <dbReference type="Proteomes" id="UP000030645"/>
    </source>
</evidence>
<dbReference type="SUPFAM" id="SSF54277">
    <property type="entry name" value="CAD &amp; PB1 domains"/>
    <property type="match status" value="1"/>
</dbReference>
<dbReference type="Gene3D" id="3.10.20.90">
    <property type="entry name" value="Phosphatidylinositol 3-kinase Catalytic Subunit, Chain A, domain 1"/>
    <property type="match status" value="1"/>
</dbReference>
<keyword evidence="7 11" id="KW-0804">Transcription</keyword>
<dbReference type="Pfam" id="PF02309">
    <property type="entry name" value="AUX_IAA"/>
    <property type="match status" value="1"/>
</dbReference>
<feature type="region of interest" description="Disordered" evidence="12">
    <location>
        <begin position="1"/>
        <end position="32"/>
    </location>
</feature>
<dbReference type="InterPro" id="IPR053793">
    <property type="entry name" value="PB1-like"/>
</dbReference>
<dbReference type="InterPro" id="IPR014722">
    <property type="entry name" value="Rib_uL2_dom2"/>
</dbReference>
<comment type="function">
    <text evidence="10">Aux/IAA proteins are short-lived transcriptional factors that function as repressors of early auxin response genes at low auxin concentrations. Repression is thought to result from the interaction with auxin response factors (ARFs), proteins that bind to the auxin-responsive promoter element (AuxRE). Formation of heterodimers with ARF proteins may alter their ability to modulate early auxin response genes expression.</text>
</comment>
<sequence length="402" mass="43790">MKPTLKGLLGSSSGSGSSSNESSPASKVEEDYVVSKNMSSEATSYGAEAELELGLGLSLGGRTGPDAAKSRVTTCGRILTAKDFPSRAVSGTKRAADSVSQEGASSPPVSQVVGWPPIRASRMYSLVNQAKTPRSEEEKVVAGDKENSKDFALNKKTNNGGNTNVGVKELGNLGFVKVNIDGIAIGRKVDLNAHTCYETLAQTLEDMFFRPGMTLNLNGGEKEQVTKPSKLLDGSSEFVLTYEDKDGDWMLVGDVPWGMFLSSVKRLRIMRTSEANGLDQEALVDAPDTVRSQMNFKRLSLTDITIDIKRVPKKKELLAAMEAADVKKKWENSSWGRKLIVQKRRASLNDFDRFKLMLAKIKVCIGTISFCMPFTMLTKGLVYLKKVGLTRQELAKLKKQSA</sequence>
<evidence type="ECO:0000259" key="13">
    <source>
        <dbReference type="PROSITE" id="PS51745"/>
    </source>
</evidence>
<dbReference type="InterPro" id="IPR008991">
    <property type="entry name" value="Translation_prot_SH3-like_sf"/>
</dbReference>
<dbReference type="eggNOG" id="KOG3421">
    <property type="taxonomic scope" value="Eukaryota"/>
</dbReference>
<dbReference type="Gene3D" id="6.10.250.2270">
    <property type="match status" value="1"/>
</dbReference>
<evidence type="ECO:0000256" key="6">
    <source>
        <dbReference type="ARBA" id="ARBA00023015"/>
    </source>
</evidence>
<dbReference type="AlphaFoldDB" id="W9SFC7"/>
<organism evidence="14 15">
    <name type="scientific">Morus notabilis</name>
    <dbReference type="NCBI Taxonomy" id="981085"/>
    <lineage>
        <taxon>Eukaryota</taxon>
        <taxon>Viridiplantae</taxon>
        <taxon>Streptophyta</taxon>
        <taxon>Embryophyta</taxon>
        <taxon>Tracheophyta</taxon>
        <taxon>Spermatophyta</taxon>
        <taxon>Magnoliopsida</taxon>
        <taxon>eudicotyledons</taxon>
        <taxon>Gunneridae</taxon>
        <taxon>Pentapetalae</taxon>
        <taxon>rosids</taxon>
        <taxon>fabids</taxon>
        <taxon>Rosales</taxon>
        <taxon>Moraceae</taxon>
        <taxon>Moreae</taxon>
        <taxon>Morus</taxon>
    </lineage>
</organism>
<comment type="similarity">
    <text evidence="2">Belongs to the eukaryotic ribosomal protein eL14 family.</text>
</comment>
<dbReference type="GO" id="GO:0009734">
    <property type="term" value="P:auxin-activated signaling pathway"/>
    <property type="evidence" value="ECO:0007669"/>
    <property type="project" value="UniProtKB-UniRule"/>
</dbReference>
<evidence type="ECO:0000256" key="12">
    <source>
        <dbReference type="SAM" id="MobiDB-lite"/>
    </source>
</evidence>
<evidence type="ECO:0000256" key="10">
    <source>
        <dbReference type="ARBA" id="ARBA00025283"/>
    </source>
</evidence>
<dbReference type="GO" id="GO:0005840">
    <property type="term" value="C:ribosome"/>
    <property type="evidence" value="ECO:0007669"/>
    <property type="project" value="InterPro"/>
</dbReference>
<evidence type="ECO:0000256" key="9">
    <source>
        <dbReference type="ARBA" id="ARBA00023294"/>
    </source>
</evidence>
<dbReference type="STRING" id="981085.W9SFC7"/>
<keyword evidence="5 11" id="KW-0678">Repressor</keyword>
<protein>
    <recommendedName>
        <fullName evidence="11">Auxin-responsive protein</fullName>
    </recommendedName>
</protein>
<dbReference type="GO" id="GO:0005634">
    <property type="term" value="C:nucleus"/>
    <property type="evidence" value="ECO:0007669"/>
    <property type="project" value="UniProtKB-SubCell"/>
</dbReference>
<dbReference type="GO" id="GO:0003735">
    <property type="term" value="F:structural constituent of ribosome"/>
    <property type="evidence" value="ECO:0007669"/>
    <property type="project" value="InterPro"/>
</dbReference>
<evidence type="ECO:0000256" key="1">
    <source>
        <dbReference type="ARBA" id="ARBA00004123"/>
    </source>
</evidence>
<dbReference type="InterPro" id="IPR003311">
    <property type="entry name" value="AUX_IAA"/>
</dbReference>
<dbReference type="CDD" id="cd23702">
    <property type="entry name" value="eL14"/>
    <property type="match status" value="1"/>
</dbReference>
<dbReference type="Proteomes" id="UP000030645">
    <property type="component" value="Unassembled WGS sequence"/>
</dbReference>
<keyword evidence="6 11" id="KW-0805">Transcription regulation</keyword>
<dbReference type="GO" id="GO:0006412">
    <property type="term" value="P:translation"/>
    <property type="evidence" value="ECO:0007669"/>
    <property type="project" value="InterPro"/>
</dbReference>
<comment type="subcellular location">
    <subcellularLocation>
        <location evidence="1 11">Nucleus</location>
    </subcellularLocation>
</comment>
<feature type="region of interest" description="Disordered" evidence="12">
    <location>
        <begin position="91"/>
        <end position="112"/>
    </location>
</feature>
<dbReference type="PROSITE" id="PS51745">
    <property type="entry name" value="PB1"/>
    <property type="match status" value="1"/>
</dbReference>
<evidence type="ECO:0000256" key="8">
    <source>
        <dbReference type="ARBA" id="ARBA00023242"/>
    </source>
</evidence>
<reference evidence="15" key="1">
    <citation type="submission" date="2013-01" db="EMBL/GenBank/DDBJ databases">
        <title>Draft Genome Sequence of a Mulberry Tree, Morus notabilis C.K. Schneid.</title>
        <authorList>
            <person name="He N."/>
            <person name="Zhao S."/>
        </authorList>
    </citation>
    <scope>NUCLEOTIDE SEQUENCE</scope>
</reference>
<name>W9SFC7_9ROSA</name>
<dbReference type="PANTHER" id="PTHR31734:SF261">
    <property type="entry name" value="AUXIN-RESPONSIVE PROTEIN IAA13"/>
    <property type="match status" value="1"/>
</dbReference>
<dbReference type="InterPro" id="IPR002784">
    <property type="entry name" value="Ribosomal_eL14_dom"/>
</dbReference>
<dbReference type="GO" id="GO:0006355">
    <property type="term" value="P:regulation of DNA-templated transcription"/>
    <property type="evidence" value="ECO:0007669"/>
    <property type="project" value="InterPro"/>
</dbReference>
<evidence type="ECO:0000256" key="3">
    <source>
        <dbReference type="ARBA" id="ARBA00006728"/>
    </source>
</evidence>
<feature type="domain" description="PB1" evidence="13">
    <location>
        <begin position="173"/>
        <end position="274"/>
    </location>
</feature>
<dbReference type="SUPFAM" id="SSF50104">
    <property type="entry name" value="Translation proteins SH3-like domain"/>
    <property type="match status" value="1"/>
</dbReference>
<dbReference type="PANTHER" id="PTHR31734">
    <property type="entry name" value="AUXIN-RESPONSIVE PROTEIN IAA17"/>
    <property type="match status" value="1"/>
</dbReference>
<dbReference type="EMBL" id="KE345432">
    <property type="protein sequence ID" value="EXC04075.1"/>
    <property type="molecule type" value="Genomic_DNA"/>
</dbReference>
<evidence type="ECO:0000256" key="11">
    <source>
        <dbReference type="RuleBase" id="RU004549"/>
    </source>
</evidence>
<dbReference type="Pfam" id="PF01929">
    <property type="entry name" value="Ribosomal_L14e"/>
    <property type="match status" value="1"/>
</dbReference>
<evidence type="ECO:0000313" key="14">
    <source>
        <dbReference type="EMBL" id="EXC04075.1"/>
    </source>
</evidence>
<accession>W9SFC7</accession>
<comment type="similarity">
    <text evidence="3 11">Belongs to the Aux/IAA family.</text>
</comment>
<dbReference type="FunFam" id="3.10.20.90:FF:000078">
    <property type="entry name" value="Auxin-responsive protein"/>
    <property type="match status" value="1"/>
</dbReference>
<evidence type="ECO:0000256" key="5">
    <source>
        <dbReference type="ARBA" id="ARBA00022491"/>
    </source>
</evidence>
<comment type="subunit">
    <text evidence="4 11">Homodimers and heterodimers.</text>
</comment>
<evidence type="ECO:0000256" key="4">
    <source>
        <dbReference type="ARBA" id="ARBA00011726"/>
    </source>
</evidence>